<dbReference type="EMBL" id="JANBUO010000304">
    <property type="protein sequence ID" value="KAJ2805288.1"/>
    <property type="molecule type" value="Genomic_DNA"/>
</dbReference>
<evidence type="ECO:0008006" key="5">
    <source>
        <dbReference type="Google" id="ProtNLM"/>
    </source>
</evidence>
<reference evidence="3" key="1">
    <citation type="submission" date="2022-07" db="EMBL/GenBank/DDBJ databases">
        <title>Phylogenomic reconstructions and comparative analyses of Kickxellomycotina fungi.</title>
        <authorList>
            <person name="Reynolds N.K."/>
            <person name="Stajich J.E."/>
            <person name="Barry K."/>
            <person name="Grigoriev I.V."/>
            <person name="Crous P."/>
            <person name="Smith M.E."/>
        </authorList>
    </citation>
    <scope>NUCLEOTIDE SEQUENCE</scope>
    <source>
        <strain evidence="3">NRRL 1565</strain>
    </source>
</reference>
<accession>A0A9W8HY58</accession>
<feature type="signal peptide" evidence="2">
    <location>
        <begin position="1"/>
        <end position="19"/>
    </location>
</feature>
<dbReference type="AlphaFoldDB" id="A0A9W8HY58"/>
<organism evidence="3 4">
    <name type="scientific">Coemansia guatemalensis</name>
    <dbReference type="NCBI Taxonomy" id="2761395"/>
    <lineage>
        <taxon>Eukaryota</taxon>
        <taxon>Fungi</taxon>
        <taxon>Fungi incertae sedis</taxon>
        <taxon>Zoopagomycota</taxon>
        <taxon>Kickxellomycotina</taxon>
        <taxon>Kickxellomycetes</taxon>
        <taxon>Kickxellales</taxon>
        <taxon>Kickxellaceae</taxon>
        <taxon>Coemansia</taxon>
    </lineage>
</organism>
<feature type="chain" id="PRO_5040742613" description="Extracellular membrane protein CFEM domain-containing protein" evidence="2">
    <location>
        <begin position="20"/>
        <end position="206"/>
    </location>
</feature>
<evidence type="ECO:0000256" key="2">
    <source>
        <dbReference type="SAM" id="SignalP"/>
    </source>
</evidence>
<proteinExistence type="predicted"/>
<dbReference type="Proteomes" id="UP001140094">
    <property type="component" value="Unassembled WGS sequence"/>
</dbReference>
<dbReference type="OrthoDB" id="5579749at2759"/>
<gene>
    <name evidence="3" type="ORF">H4R20_002152</name>
</gene>
<keyword evidence="2" id="KW-0732">Signal</keyword>
<feature type="compositionally biased region" description="Basic and acidic residues" evidence="1">
    <location>
        <begin position="137"/>
        <end position="164"/>
    </location>
</feature>
<protein>
    <recommendedName>
        <fullName evidence="5">Extracellular membrane protein CFEM domain-containing protein</fullName>
    </recommendedName>
</protein>
<name>A0A9W8HY58_9FUNG</name>
<evidence type="ECO:0000256" key="1">
    <source>
        <dbReference type="SAM" id="MobiDB-lite"/>
    </source>
</evidence>
<feature type="region of interest" description="Disordered" evidence="1">
    <location>
        <begin position="82"/>
        <end position="169"/>
    </location>
</feature>
<feature type="compositionally biased region" description="Pro residues" evidence="1">
    <location>
        <begin position="124"/>
        <end position="136"/>
    </location>
</feature>
<keyword evidence="4" id="KW-1185">Reference proteome</keyword>
<evidence type="ECO:0000313" key="4">
    <source>
        <dbReference type="Proteomes" id="UP001140094"/>
    </source>
</evidence>
<comment type="caution">
    <text evidence="3">The sequence shown here is derived from an EMBL/GenBank/DDBJ whole genome shotgun (WGS) entry which is preliminary data.</text>
</comment>
<evidence type="ECO:0000313" key="3">
    <source>
        <dbReference type="EMBL" id="KAJ2805288.1"/>
    </source>
</evidence>
<feature type="compositionally biased region" description="Basic and acidic residues" evidence="1">
    <location>
        <begin position="109"/>
        <end position="123"/>
    </location>
</feature>
<sequence>MNILRIISGGLLLVAMAGAEGGGCESPASFKKCLAQTRAEVNICGINMTCKCMRQENVIRCYEKCGEDKYYKRLKKGEKGQQQIFCSQKQPGEPEDLPIIGSEGGSVSEPKKPADGGKAKKNEPPPNAPAQQPPTPPDDKAAGPKAGTGDHRYQEIASGGRDRSGSGASIVNAKDMDIDGAAAGVTAGSSYFTLMALSLTIVLYAL</sequence>